<dbReference type="PANTHER" id="PTHR45749:SF35">
    <property type="entry name" value="AC-LIKE TRANSPOSASE-RELATED"/>
    <property type="match status" value="1"/>
</dbReference>
<dbReference type="AlphaFoldDB" id="A0A2S2NAF5"/>
<sequence length="151" mass="17634">MARIVIEVKKKPKTIDDVNRRILQSECMHWNEVLQRIISVVQFLGHQNLALRGSSNQLYKHNNEHFFKLIELMAKYDSVMAEHVRRIINSKKNISHYLGKDIQNEMINLLAQSIKSRIVTMVSEAKYYSIIILDCTPDVSHSELMTIMTYS</sequence>
<name>A0A2S2NAF5_SCHGA</name>
<organism evidence="1">
    <name type="scientific">Schizaphis graminum</name>
    <name type="common">Green bug aphid</name>
    <dbReference type="NCBI Taxonomy" id="13262"/>
    <lineage>
        <taxon>Eukaryota</taxon>
        <taxon>Metazoa</taxon>
        <taxon>Ecdysozoa</taxon>
        <taxon>Arthropoda</taxon>
        <taxon>Hexapoda</taxon>
        <taxon>Insecta</taxon>
        <taxon>Pterygota</taxon>
        <taxon>Neoptera</taxon>
        <taxon>Paraneoptera</taxon>
        <taxon>Hemiptera</taxon>
        <taxon>Sternorrhyncha</taxon>
        <taxon>Aphidomorpha</taxon>
        <taxon>Aphidoidea</taxon>
        <taxon>Aphididae</taxon>
        <taxon>Aphidini</taxon>
        <taxon>Schizaphis</taxon>
    </lineage>
</organism>
<reference evidence="1" key="1">
    <citation type="submission" date="2018-04" db="EMBL/GenBank/DDBJ databases">
        <title>Transcriptome of Schizaphis graminum biotype I.</title>
        <authorList>
            <person name="Scully E.D."/>
            <person name="Geib S.M."/>
            <person name="Palmer N.A."/>
            <person name="Koch K."/>
            <person name="Bradshaw J."/>
            <person name="Heng-Moss T."/>
            <person name="Sarath G."/>
        </authorList>
    </citation>
    <scope>NUCLEOTIDE SEQUENCE</scope>
</reference>
<dbReference type="PANTHER" id="PTHR45749">
    <property type="match status" value="1"/>
</dbReference>
<proteinExistence type="predicted"/>
<gene>
    <name evidence="1" type="ORF">g.127251</name>
</gene>
<protein>
    <submittedName>
        <fullName evidence="1">Uncharacterized protein</fullName>
    </submittedName>
</protein>
<accession>A0A2S2NAF5</accession>
<dbReference type="EMBL" id="GGMR01001575">
    <property type="protein sequence ID" value="MBY14194.1"/>
    <property type="molecule type" value="Transcribed_RNA"/>
</dbReference>
<evidence type="ECO:0000313" key="1">
    <source>
        <dbReference type="EMBL" id="MBY14194.1"/>
    </source>
</evidence>